<feature type="transmembrane region" description="Helical" evidence="6">
    <location>
        <begin position="256"/>
        <end position="280"/>
    </location>
</feature>
<dbReference type="OrthoDB" id="1123508at2"/>
<evidence type="ECO:0000313" key="7">
    <source>
        <dbReference type="EMBL" id="SMO56049.1"/>
    </source>
</evidence>
<evidence type="ECO:0000256" key="4">
    <source>
        <dbReference type="ARBA" id="ARBA00022989"/>
    </source>
</evidence>
<feature type="transmembrane region" description="Helical" evidence="6">
    <location>
        <begin position="187"/>
        <end position="204"/>
    </location>
</feature>
<evidence type="ECO:0000256" key="2">
    <source>
        <dbReference type="ARBA" id="ARBA00022475"/>
    </source>
</evidence>
<dbReference type="InterPro" id="IPR022791">
    <property type="entry name" value="L-PG_synthase/AglD"/>
</dbReference>
<dbReference type="EMBL" id="FXSZ01000003">
    <property type="protein sequence ID" value="SMO56049.1"/>
    <property type="molecule type" value="Genomic_DNA"/>
</dbReference>
<feature type="transmembrane region" description="Helical" evidence="6">
    <location>
        <begin position="216"/>
        <end position="236"/>
    </location>
</feature>
<sequence>MTKKKLWSFIKVALKIFITGFSLWWVFRKIDIRELIEAFKSTNGWFLFVAALFFILSKVIASFRLNLFFRAIQLQLSELINLRLYWLGMFYNLFLPGGIGGDGYKVWWLNAKFETPAKKLLWAVLLDRISGLAALGILICLIALFLPVLNHWDWLISLTAILGLVIFYLIYHFFFKEFKACFWSTNIQGLLVQLAQLAAVIFILNSLGIENHYKEYLMLFLVSSVVAVLPFTIGGLGARELVFLFGSQYLQLDMHYAVTISLWFYLITATVSLFGAYYVFNEKKLELSEGPVG</sequence>
<dbReference type="RefSeq" id="WP_142602737.1">
    <property type="nucleotide sequence ID" value="NZ_FXSZ01000003.1"/>
</dbReference>
<evidence type="ECO:0000313" key="8">
    <source>
        <dbReference type="Proteomes" id="UP000315971"/>
    </source>
</evidence>
<evidence type="ECO:0008006" key="9">
    <source>
        <dbReference type="Google" id="ProtNLM"/>
    </source>
</evidence>
<evidence type="ECO:0000256" key="1">
    <source>
        <dbReference type="ARBA" id="ARBA00004651"/>
    </source>
</evidence>
<keyword evidence="5 6" id="KW-0472">Membrane</keyword>
<feature type="transmembrane region" description="Helical" evidence="6">
    <location>
        <begin position="121"/>
        <end position="147"/>
    </location>
</feature>
<dbReference type="Pfam" id="PF03706">
    <property type="entry name" value="LPG_synthase_TM"/>
    <property type="match status" value="1"/>
</dbReference>
<name>A0A521C9C6_9SPHI</name>
<evidence type="ECO:0000256" key="6">
    <source>
        <dbReference type="SAM" id="Phobius"/>
    </source>
</evidence>
<accession>A0A521C9C6</accession>
<dbReference type="PANTHER" id="PTHR40277">
    <property type="entry name" value="BLL5419 PROTEIN"/>
    <property type="match status" value="1"/>
</dbReference>
<keyword evidence="3 6" id="KW-0812">Transmembrane</keyword>
<organism evidence="7 8">
    <name type="scientific">Solitalea koreensis</name>
    <dbReference type="NCBI Taxonomy" id="543615"/>
    <lineage>
        <taxon>Bacteria</taxon>
        <taxon>Pseudomonadati</taxon>
        <taxon>Bacteroidota</taxon>
        <taxon>Sphingobacteriia</taxon>
        <taxon>Sphingobacteriales</taxon>
        <taxon>Sphingobacteriaceae</taxon>
        <taxon>Solitalea</taxon>
    </lineage>
</organism>
<feature type="transmembrane region" description="Helical" evidence="6">
    <location>
        <begin position="154"/>
        <end position="175"/>
    </location>
</feature>
<protein>
    <recommendedName>
        <fullName evidence="9">Lysylphosphatidylglycerol synthase TM region</fullName>
    </recommendedName>
</protein>
<dbReference type="NCBIfam" id="TIGR00374">
    <property type="entry name" value="flippase-like domain"/>
    <property type="match status" value="1"/>
</dbReference>
<keyword evidence="4 6" id="KW-1133">Transmembrane helix</keyword>
<reference evidence="7 8" key="1">
    <citation type="submission" date="2017-05" db="EMBL/GenBank/DDBJ databases">
        <authorList>
            <person name="Varghese N."/>
            <person name="Submissions S."/>
        </authorList>
    </citation>
    <scope>NUCLEOTIDE SEQUENCE [LARGE SCALE GENOMIC DNA]</scope>
    <source>
        <strain evidence="7 8">DSM 21342</strain>
    </source>
</reference>
<dbReference type="GO" id="GO:0005886">
    <property type="term" value="C:plasma membrane"/>
    <property type="evidence" value="ECO:0007669"/>
    <property type="project" value="UniProtKB-SubCell"/>
</dbReference>
<comment type="subcellular location">
    <subcellularLocation>
        <location evidence="1">Cell membrane</location>
        <topology evidence="1">Multi-pass membrane protein</topology>
    </subcellularLocation>
</comment>
<evidence type="ECO:0000256" key="5">
    <source>
        <dbReference type="ARBA" id="ARBA00023136"/>
    </source>
</evidence>
<evidence type="ECO:0000256" key="3">
    <source>
        <dbReference type="ARBA" id="ARBA00022692"/>
    </source>
</evidence>
<dbReference type="Proteomes" id="UP000315971">
    <property type="component" value="Unassembled WGS sequence"/>
</dbReference>
<feature type="transmembrane region" description="Helical" evidence="6">
    <location>
        <begin position="45"/>
        <end position="63"/>
    </location>
</feature>
<gene>
    <name evidence="7" type="ORF">SAMN06265350_103310</name>
</gene>
<feature type="transmembrane region" description="Helical" evidence="6">
    <location>
        <begin position="84"/>
        <end position="101"/>
    </location>
</feature>
<keyword evidence="2" id="KW-1003">Cell membrane</keyword>
<feature type="transmembrane region" description="Helical" evidence="6">
    <location>
        <begin position="7"/>
        <end position="25"/>
    </location>
</feature>
<keyword evidence="8" id="KW-1185">Reference proteome</keyword>
<dbReference type="AlphaFoldDB" id="A0A521C9C6"/>
<proteinExistence type="predicted"/>
<dbReference type="PANTHER" id="PTHR40277:SF1">
    <property type="entry name" value="BLL5419 PROTEIN"/>
    <property type="match status" value="1"/>
</dbReference>